<dbReference type="InterPro" id="IPR016162">
    <property type="entry name" value="Ald_DH_N"/>
</dbReference>
<dbReference type="PROSITE" id="PS00687">
    <property type="entry name" value="ALDEHYDE_DEHYDR_GLU"/>
    <property type="match status" value="1"/>
</dbReference>
<reference evidence="6" key="1">
    <citation type="journal article" date="2019" name="Int. J. Syst. Evol. Microbiol.">
        <title>The Global Catalogue of Microorganisms (GCM) 10K type strain sequencing project: providing services to taxonomists for standard genome sequencing and annotation.</title>
        <authorList>
            <consortium name="The Broad Institute Genomics Platform"/>
            <consortium name="The Broad Institute Genome Sequencing Center for Infectious Disease"/>
            <person name="Wu L."/>
            <person name="Ma J."/>
        </authorList>
    </citation>
    <scope>NUCLEOTIDE SEQUENCE [LARGE SCALE GENOMIC DNA]</scope>
    <source>
        <strain evidence="6">JCM 30742</strain>
    </source>
</reference>
<comment type="caution">
    <text evidence="5">The sequence shown here is derived from an EMBL/GenBank/DDBJ whole genome shotgun (WGS) entry which is preliminary data.</text>
</comment>
<keyword evidence="1 3" id="KW-0560">Oxidoreductase</keyword>
<dbReference type="InterPro" id="IPR015590">
    <property type="entry name" value="Aldehyde_DH_dom"/>
</dbReference>
<evidence type="ECO:0000256" key="3">
    <source>
        <dbReference type="RuleBase" id="RU003345"/>
    </source>
</evidence>
<gene>
    <name evidence="5" type="ORF">GCM10023081_13820</name>
</gene>
<dbReference type="RefSeq" id="WP_345149538.1">
    <property type="nucleotide sequence ID" value="NZ_BAABEO010000009.1"/>
</dbReference>
<dbReference type="Gene3D" id="3.40.309.10">
    <property type="entry name" value="Aldehyde Dehydrogenase, Chain A, domain 2"/>
    <property type="match status" value="1"/>
</dbReference>
<name>A0ABP7C1M5_9MICC</name>
<dbReference type="InterPro" id="IPR016163">
    <property type="entry name" value="Ald_DH_C"/>
</dbReference>
<dbReference type="InterPro" id="IPR016161">
    <property type="entry name" value="Ald_DH/histidinol_DH"/>
</dbReference>
<organism evidence="5 6">
    <name type="scientific">Arthrobacter ginkgonis</name>
    <dbReference type="NCBI Taxonomy" id="1630594"/>
    <lineage>
        <taxon>Bacteria</taxon>
        <taxon>Bacillati</taxon>
        <taxon>Actinomycetota</taxon>
        <taxon>Actinomycetes</taxon>
        <taxon>Micrococcales</taxon>
        <taxon>Micrococcaceae</taxon>
        <taxon>Arthrobacter</taxon>
    </lineage>
</organism>
<protein>
    <submittedName>
        <fullName evidence="5">Aldehyde dehydrogenase family protein</fullName>
    </submittedName>
</protein>
<dbReference type="Gene3D" id="3.40.605.10">
    <property type="entry name" value="Aldehyde Dehydrogenase, Chain A, domain 1"/>
    <property type="match status" value="1"/>
</dbReference>
<dbReference type="Pfam" id="PF00171">
    <property type="entry name" value="Aldedh"/>
    <property type="match status" value="1"/>
</dbReference>
<dbReference type="SUPFAM" id="SSF53720">
    <property type="entry name" value="ALDH-like"/>
    <property type="match status" value="1"/>
</dbReference>
<dbReference type="PANTHER" id="PTHR11699">
    <property type="entry name" value="ALDEHYDE DEHYDROGENASE-RELATED"/>
    <property type="match status" value="1"/>
</dbReference>
<evidence type="ECO:0000256" key="1">
    <source>
        <dbReference type="ARBA" id="ARBA00023002"/>
    </source>
</evidence>
<evidence type="ECO:0000259" key="4">
    <source>
        <dbReference type="Pfam" id="PF00171"/>
    </source>
</evidence>
<dbReference type="Proteomes" id="UP001500752">
    <property type="component" value="Unassembled WGS sequence"/>
</dbReference>
<evidence type="ECO:0000313" key="6">
    <source>
        <dbReference type="Proteomes" id="UP001500752"/>
    </source>
</evidence>
<feature type="active site" evidence="2">
    <location>
        <position position="253"/>
    </location>
</feature>
<proteinExistence type="inferred from homology"/>
<evidence type="ECO:0000256" key="2">
    <source>
        <dbReference type="PROSITE-ProRule" id="PRU10007"/>
    </source>
</evidence>
<dbReference type="EMBL" id="BAABEO010000009">
    <property type="protein sequence ID" value="GAA3676776.1"/>
    <property type="molecule type" value="Genomic_DNA"/>
</dbReference>
<comment type="similarity">
    <text evidence="3">Belongs to the aldehyde dehydrogenase family.</text>
</comment>
<keyword evidence="6" id="KW-1185">Reference proteome</keyword>
<sequence length="490" mass="51645">MPATATGLSHRMLIDGQACEASDGAVLESFSPATGRLLGVFPAGTADDVDRAVAAAARAQGPWWASGPTARARTLEHLADGLEQHAEEFARLDSADNGSLLTEMRRDVAAGIGALRYFAGLALQLRGSTIPAATGELTYATRIPYGVVGRIVPFNHPFMFAVSKIAAPLVAGNAVVLKPSEHTSLSALRMAEVAAQVLPPGLLNVVTGLGGVVGDALVAHPQVRRLAFTGSLDTGLGIQRRAAENAVATTTLELGGKNPLVVFDDADLDTAVEAAVRGMNFTWQGQSCGSLSRVLVHGAIHDRFVERLTERVAGLRPGLPEDPDAQTGAIVNEQQLEKVLGYVRLGVEEGARLCTGGERITDGELAAGLFVRPAVFADVAPDSRLAQEEIFGPVLSVLRFADEAEAIRIANATRFGLTASVYTTDLGRALRFAEAIDAGYVWVNEVSRHLPGAPYGGVKDSGIGRDEEFDELLSFTQAKTVHVRYPSDPA</sequence>
<feature type="domain" description="Aldehyde dehydrogenase" evidence="4">
    <location>
        <begin position="25"/>
        <end position="481"/>
    </location>
</feature>
<dbReference type="InterPro" id="IPR029510">
    <property type="entry name" value="Ald_DH_CS_GLU"/>
</dbReference>
<evidence type="ECO:0000313" key="5">
    <source>
        <dbReference type="EMBL" id="GAA3676776.1"/>
    </source>
</evidence>
<accession>A0ABP7C1M5</accession>